<evidence type="ECO:0000313" key="1">
    <source>
        <dbReference type="Proteomes" id="UP000827889"/>
    </source>
</evidence>
<organism evidence="1 2">
    <name type="scientific">Rhodamnia argentea</name>
    <dbReference type="NCBI Taxonomy" id="178133"/>
    <lineage>
        <taxon>Eukaryota</taxon>
        <taxon>Viridiplantae</taxon>
        <taxon>Streptophyta</taxon>
        <taxon>Embryophyta</taxon>
        <taxon>Tracheophyta</taxon>
        <taxon>Spermatophyta</taxon>
        <taxon>Magnoliopsida</taxon>
        <taxon>eudicotyledons</taxon>
        <taxon>Gunneridae</taxon>
        <taxon>Pentapetalae</taxon>
        <taxon>rosids</taxon>
        <taxon>malvids</taxon>
        <taxon>Myrtales</taxon>
        <taxon>Myrtaceae</taxon>
        <taxon>Myrtoideae</taxon>
        <taxon>Myrteae</taxon>
        <taxon>Australasian group</taxon>
        <taxon>Rhodamnia</taxon>
    </lineage>
</organism>
<name>A0ABM3HVT6_9MYRT</name>
<accession>A0ABM3HVT6</accession>
<reference evidence="2" key="1">
    <citation type="submission" date="2025-08" db="UniProtKB">
        <authorList>
            <consortium name="RefSeq"/>
        </authorList>
    </citation>
    <scope>IDENTIFICATION</scope>
    <source>
        <tissue evidence="2">Leaf</tissue>
    </source>
</reference>
<dbReference type="GeneID" id="125316437"/>
<sequence length="279" mass="31871">MADGSDSDENPRRDTILSKTIMKGDGSARRAEIPTIYRLESSDGPGNVLIACNLNGDNYLTWSRAWLFNTMEKDLQSTVAYAMDAKELWDDLKEQYSEGNQTQIYQIKFEIYILKRDGKRVREYYSKLKLLWDELEFYLEKPSCCCGANNKFVAQRETEKIFQFLMGLTSEYNTVQSNILSIELMPSLNKVYQMIVHEERQKLVARSHDSTPEAAVFFVKGGGGPNNVGKQQQQPSEARPVCEHCGKLGHTNKNLLGLEWLPSMVHGRMGQRKEAHWTG</sequence>
<protein>
    <submittedName>
        <fullName evidence="2">Uncharacterized protein LOC125316437</fullName>
    </submittedName>
</protein>
<dbReference type="Proteomes" id="UP000827889">
    <property type="component" value="Chromosome 9"/>
</dbReference>
<keyword evidence="1" id="KW-1185">Reference proteome</keyword>
<proteinExistence type="predicted"/>
<gene>
    <name evidence="2" type="primary">LOC125316437</name>
</gene>
<dbReference type="PANTHER" id="PTHR34222">
    <property type="entry name" value="GAG_PRE-INTEGRS DOMAIN-CONTAINING PROTEIN"/>
    <property type="match status" value="1"/>
</dbReference>
<dbReference type="PANTHER" id="PTHR34222:SF33">
    <property type="entry name" value="RETROTRANSPOSON GAG DOMAIN-CONTAINING PROTEIN"/>
    <property type="match status" value="1"/>
</dbReference>
<dbReference type="RefSeq" id="XP_048140718.1">
    <property type="nucleotide sequence ID" value="XM_048284761.1"/>
</dbReference>
<evidence type="ECO:0000313" key="2">
    <source>
        <dbReference type="RefSeq" id="XP_048140718.1"/>
    </source>
</evidence>